<dbReference type="AlphaFoldDB" id="A0A852W0P4"/>
<reference evidence="1 2" key="1">
    <citation type="submission" date="2020-07" db="EMBL/GenBank/DDBJ databases">
        <title>Sequencing the genomes of 1000 actinobacteria strains.</title>
        <authorList>
            <person name="Klenk H.-P."/>
        </authorList>
    </citation>
    <scope>NUCLEOTIDE SEQUENCE [LARGE SCALE GENOMIC DNA]</scope>
    <source>
        <strain evidence="1 2">DSM 44749</strain>
    </source>
</reference>
<dbReference type="Gene3D" id="1.10.1740.10">
    <property type="match status" value="1"/>
</dbReference>
<keyword evidence="1" id="KW-0804">Transcription</keyword>
<organism evidence="1 2">
    <name type="scientific">Pseudonocardia alni</name>
    <name type="common">Amycolata alni</name>
    <dbReference type="NCBI Taxonomy" id="33907"/>
    <lineage>
        <taxon>Bacteria</taxon>
        <taxon>Bacillati</taxon>
        <taxon>Actinomycetota</taxon>
        <taxon>Actinomycetes</taxon>
        <taxon>Pseudonocardiales</taxon>
        <taxon>Pseudonocardiaceae</taxon>
        <taxon>Pseudonocardia</taxon>
    </lineage>
</organism>
<name>A0A852W0P4_PSEA5</name>
<gene>
    <name evidence="1" type="ORF">HDA37_002434</name>
</gene>
<dbReference type="SUPFAM" id="SSF88946">
    <property type="entry name" value="Sigma2 domain of RNA polymerase sigma factors"/>
    <property type="match status" value="1"/>
</dbReference>
<dbReference type="GO" id="GO:0000428">
    <property type="term" value="C:DNA-directed RNA polymerase complex"/>
    <property type="evidence" value="ECO:0007669"/>
    <property type="project" value="UniProtKB-KW"/>
</dbReference>
<dbReference type="GO" id="GO:0003700">
    <property type="term" value="F:DNA-binding transcription factor activity"/>
    <property type="evidence" value="ECO:0007669"/>
    <property type="project" value="InterPro"/>
</dbReference>
<keyword evidence="1" id="KW-0240">DNA-directed RNA polymerase</keyword>
<comment type="caution">
    <text evidence="1">The sequence shown here is derived from an EMBL/GenBank/DDBJ whole genome shotgun (WGS) entry which is preliminary data.</text>
</comment>
<evidence type="ECO:0000313" key="2">
    <source>
        <dbReference type="Proteomes" id="UP000549695"/>
    </source>
</evidence>
<keyword evidence="2" id="KW-1185">Reference proteome</keyword>
<dbReference type="InterPro" id="IPR013325">
    <property type="entry name" value="RNA_pol_sigma_r2"/>
</dbReference>
<dbReference type="GeneID" id="98052197"/>
<dbReference type="Proteomes" id="UP000549695">
    <property type="component" value="Unassembled WGS sequence"/>
</dbReference>
<dbReference type="GO" id="GO:0006352">
    <property type="term" value="P:DNA-templated transcription initiation"/>
    <property type="evidence" value="ECO:0007669"/>
    <property type="project" value="InterPro"/>
</dbReference>
<sequence>MVPGARELAGLLRGIRGGDLDALRRLYDATGALVFGMLFTALQDQDRAAEATERCFLWVWRTAPSVDSGHPCALTFLWRAVRRELADPPPEP</sequence>
<proteinExistence type="predicted"/>
<accession>A0A852W0P4</accession>
<dbReference type="EMBL" id="JACCCZ010000001">
    <property type="protein sequence ID" value="NYG02149.1"/>
    <property type="molecule type" value="Genomic_DNA"/>
</dbReference>
<evidence type="ECO:0000313" key="1">
    <source>
        <dbReference type="EMBL" id="NYG02149.1"/>
    </source>
</evidence>
<dbReference type="RefSeq" id="WP_179761144.1">
    <property type="nucleotide sequence ID" value="NZ_BAAAJZ010000001.1"/>
</dbReference>
<protein>
    <submittedName>
        <fullName evidence="1">DNA-directed RNA polymerase specialized sigma24 family protein</fullName>
    </submittedName>
</protein>